<dbReference type="AlphaFoldDB" id="A0A067T7J1"/>
<keyword evidence="2" id="KW-1185">Reference proteome</keyword>
<evidence type="ECO:0000313" key="1">
    <source>
        <dbReference type="EMBL" id="KDR74928.1"/>
    </source>
</evidence>
<organism evidence="1 2">
    <name type="scientific">Galerina marginata (strain CBS 339.88)</name>
    <dbReference type="NCBI Taxonomy" id="685588"/>
    <lineage>
        <taxon>Eukaryota</taxon>
        <taxon>Fungi</taxon>
        <taxon>Dikarya</taxon>
        <taxon>Basidiomycota</taxon>
        <taxon>Agaricomycotina</taxon>
        <taxon>Agaricomycetes</taxon>
        <taxon>Agaricomycetidae</taxon>
        <taxon>Agaricales</taxon>
        <taxon>Agaricineae</taxon>
        <taxon>Strophariaceae</taxon>
        <taxon>Galerina</taxon>
    </lineage>
</organism>
<dbReference type="EMBL" id="KL142382">
    <property type="protein sequence ID" value="KDR74928.1"/>
    <property type="molecule type" value="Genomic_DNA"/>
</dbReference>
<name>A0A067T7J1_GALM3</name>
<evidence type="ECO:0000313" key="2">
    <source>
        <dbReference type="Proteomes" id="UP000027222"/>
    </source>
</evidence>
<protein>
    <submittedName>
        <fullName evidence="1">Uncharacterized protein</fullName>
    </submittedName>
</protein>
<proteinExistence type="predicted"/>
<dbReference type="HOGENOM" id="CLU_2197172_0_0_1"/>
<accession>A0A067T7J1</accession>
<dbReference type="Proteomes" id="UP000027222">
    <property type="component" value="Unassembled WGS sequence"/>
</dbReference>
<gene>
    <name evidence="1" type="ORF">GALMADRAFT_227271</name>
</gene>
<sequence>MTLLYLLQQALFSEECPALVIQEIANAATESHEKATPTGMTAASQSIAIVFGDGGIEHSPYIGLDGLGTPRLEPKRITDVGTSKNSYIIQLLCVILHRHTVDSPITRC</sequence>
<reference evidence="2" key="1">
    <citation type="journal article" date="2014" name="Proc. Natl. Acad. Sci. U.S.A.">
        <title>Extensive sampling of basidiomycete genomes demonstrates inadequacy of the white-rot/brown-rot paradigm for wood decay fungi.</title>
        <authorList>
            <person name="Riley R."/>
            <person name="Salamov A.A."/>
            <person name="Brown D.W."/>
            <person name="Nagy L.G."/>
            <person name="Floudas D."/>
            <person name="Held B.W."/>
            <person name="Levasseur A."/>
            <person name="Lombard V."/>
            <person name="Morin E."/>
            <person name="Otillar R."/>
            <person name="Lindquist E.A."/>
            <person name="Sun H."/>
            <person name="LaButti K.M."/>
            <person name="Schmutz J."/>
            <person name="Jabbour D."/>
            <person name="Luo H."/>
            <person name="Baker S.E."/>
            <person name="Pisabarro A.G."/>
            <person name="Walton J.D."/>
            <person name="Blanchette R.A."/>
            <person name="Henrissat B."/>
            <person name="Martin F."/>
            <person name="Cullen D."/>
            <person name="Hibbett D.S."/>
            <person name="Grigoriev I.V."/>
        </authorList>
    </citation>
    <scope>NUCLEOTIDE SEQUENCE [LARGE SCALE GENOMIC DNA]</scope>
    <source>
        <strain evidence="2">CBS 339.88</strain>
    </source>
</reference>